<dbReference type="InParanoid" id="A0A078AJQ3"/>
<dbReference type="InterPro" id="IPR045052">
    <property type="entry name" value="Copine"/>
</dbReference>
<reference evidence="3 4" key="1">
    <citation type="submission" date="2014-06" db="EMBL/GenBank/DDBJ databases">
        <authorList>
            <person name="Swart Estienne"/>
        </authorList>
    </citation>
    <scope>NUCLEOTIDE SEQUENCE [LARGE SCALE GENOMIC DNA]</scope>
    <source>
        <strain evidence="3 4">130c</strain>
    </source>
</reference>
<feature type="domain" description="Copine C-terminal" evidence="2">
    <location>
        <begin position="375"/>
        <end position="598"/>
    </location>
</feature>
<sequence>MEMVIFTKIEDEDILDDLDTLYYSVEIGEHYERDKFKWSERVDFDQAKKKKLEFGFKMNHIKQVIKVEIQGSYISRKSNNEVIQKSIFIGFFNFARCVRKSGGLIQPQQVGLKVSDYIDVQVGLKEKYKFGGYRCITLKAFDTKGGDFIENPDLSVLVVETQNNTIVTEILKDLPLIQSPDGLHKRIEIGVNNYSPQIFMTQDFKVYFVKDSKDYSQYRADDNSIMPMGETRSEQDILQERIHNDLVAFGEFSAYDLIENSVFKQDFLELEPIEGGQSSLKPKKRSRKNTEIYSKTDPSSSQVHQQFDDDDQSEYKLPLFNRNKNQQIGLMTLRSIQCKKRTSFLDLVSNQMLEIVPIIAIDFSMSNLTFDERKCIHSVNEDNQNEYRDLITSISKAFRQISPTSLFYGFGANSVLRKTEVSDLFVGTGDLLNPIVMTDHLEQAYYSCLKRVELNLPVHISKVVEKSIEFAQQSESHFLQAQYQTKNDFKHGLTYFVLYILNSGIVDDINETIEQLTKVINLPLSIYIVNVQNKNLRKDDIDTGQLEEKCKFLFERGNRKFLKVIEYHDLGFQTHGHSEVIHKLTERIPFEIEQYFDSVAAHGTQIHIEQNQVRKGLDLVREVIRQKDQFLESIDGVEGLNRENVNKLIEDFRLYEYSADSAQILLGLKKRVDKS</sequence>
<dbReference type="Pfam" id="PF07002">
    <property type="entry name" value="Copine"/>
    <property type="match status" value="1"/>
</dbReference>
<dbReference type="GO" id="GO:0005544">
    <property type="term" value="F:calcium-dependent phospholipid binding"/>
    <property type="evidence" value="ECO:0007669"/>
    <property type="project" value="InterPro"/>
</dbReference>
<protein>
    <recommendedName>
        <fullName evidence="2">Copine C-terminal domain-containing protein</fullName>
    </recommendedName>
</protein>
<dbReference type="AlphaFoldDB" id="A0A078AJQ3"/>
<dbReference type="PANTHER" id="PTHR10857:SF106">
    <property type="entry name" value="C2 DOMAIN-CONTAINING PROTEIN"/>
    <property type="match status" value="1"/>
</dbReference>
<feature type="region of interest" description="Disordered" evidence="1">
    <location>
        <begin position="276"/>
        <end position="308"/>
    </location>
</feature>
<evidence type="ECO:0000259" key="2">
    <source>
        <dbReference type="Pfam" id="PF07002"/>
    </source>
</evidence>
<gene>
    <name evidence="3" type="primary">Contig3706.g3960</name>
    <name evidence="3" type="ORF">STYLEM_11643</name>
</gene>
<keyword evidence="4" id="KW-1185">Reference proteome</keyword>
<proteinExistence type="predicted"/>
<organism evidence="3 4">
    <name type="scientific">Stylonychia lemnae</name>
    <name type="common">Ciliate</name>
    <dbReference type="NCBI Taxonomy" id="5949"/>
    <lineage>
        <taxon>Eukaryota</taxon>
        <taxon>Sar</taxon>
        <taxon>Alveolata</taxon>
        <taxon>Ciliophora</taxon>
        <taxon>Intramacronucleata</taxon>
        <taxon>Spirotrichea</taxon>
        <taxon>Stichotrichia</taxon>
        <taxon>Sporadotrichida</taxon>
        <taxon>Oxytrichidae</taxon>
        <taxon>Stylonychinae</taxon>
        <taxon>Stylonychia</taxon>
    </lineage>
</organism>
<name>A0A078AJQ3_STYLE</name>
<evidence type="ECO:0000313" key="3">
    <source>
        <dbReference type="EMBL" id="CDW82610.1"/>
    </source>
</evidence>
<evidence type="ECO:0000313" key="4">
    <source>
        <dbReference type="Proteomes" id="UP000039865"/>
    </source>
</evidence>
<dbReference type="Proteomes" id="UP000039865">
    <property type="component" value="Unassembled WGS sequence"/>
</dbReference>
<dbReference type="GO" id="GO:0071277">
    <property type="term" value="P:cellular response to calcium ion"/>
    <property type="evidence" value="ECO:0007669"/>
    <property type="project" value="TreeGrafter"/>
</dbReference>
<dbReference type="EMBL" id="CCKQ01011071">
    <property type="protein sequence ID" value="CDW82610.1"/>
    <property type="molecule type" value="Genomic_DNA"/>
</dbReference>
<evidence type="ECO:0000256" key="1">
    <source>
        <dbReference type="SAM" id="MobiDB-lite"/>
    </source>
</evidence>
<feature type="compositionally biased region" description="Polar residues" evidence="1">
    <location>
        <begin position="291"/>
        <end position="305"/>
    </location>
</feature>
<dbReference type="OrthoDB" id="5855668at2759"/>
<dbReference type="InterPro" id="IPR010734">
    <property type="entry name" value="Copine_C"/>
</dbReference>
<dbReference type="GO" id="GO:0005886">
    <property type="term" value="C:plasma membrane"/>
    <property type="evidence" value="ECO:0007669"/>
    <property type="project" value="TreeGrafter"/>
</dbReference>
<accession>A0A078AJQ3</accession>
<dbReference type="PANTHER" id="PTHR10857">
    <property type="entry name" value="COPINE"/>
    <property type="match status" value="1"/>
</dbReference>